<sequence>MTLSKAVINVPPGADTCGAFVELRRLMDALRPCQRLMMLEARRDAMVDCEGPLHESAGRPAPMGFELLNSQECARIWTLDLGLDTSQAQRLTLWCKNLDKAACKSRVVIEYGAPDRLRTR</sequence>
<organism evidence="1 2">
    <name type="scientific">Diaporthe helianthi</name>
    <dbReference type="NCBI Taxonomy" id="158607"/>
    <lineage>
        <taxon>Eukaryota</taxon>
        <taxon>Fungi</taxon>
        <taxon>Dikarya</taxon>
        <taxon>Ascomycota</taxon>
        <taxon>Pezizomycotina</taxon>
        <taxon>Sordariomycetes</taxon>
        <taxon>Sordariomycetidae</taxon>
        <taxon>Diaporthales</taxon>
        <taxon>Diaporthaceae</taxon>
        <taxon>Diaporthe</taxon>
    </lineage>
</organism>
<comment type="caution">
    <text evidence="1">The sequence shown here is derived from an EMBL/GenBank/DDBJ whole genome shotgun (WGS) entry which is preliminary data.</text>
</comment>
<gene>
    <name evidence="1" type="ORF">DHEL01_v201366</name>
</gene>
<accession>A0A2P5ICM0</accession>
<keyword evidence="2" id="KW-1185">Reference proteome</keyword>
<evidence type="ECO:0000313" key="1">
    <source>
        <dbReference type="EMBL" id="POS80241.1"/>
    </source>
</evidence>
<dbReference type="Proteomes" id="UP000094444">
    <property type="component" value="Unassembled WGS sequence"/>
</dbReference>
<dbReference type="EMBL" id="MAVT02000062">
    <property type="protein sequence ID" value="POS80241.1"/>
    <property type="molecule type" value="Genomic_DNA"/>
</dbReference>
<proteinExistence type="predicted"/>
<protein>
    <submittedName>
        <fullName evidence="1">Uncharacterized protein</fullName>
    </submittedName>
</protein>
<dbReference type="AlphaFoldDB" id="A0A2P5ICM0"/>
<dbReference type="InParanoid" id="A0A2P5ICM0"/>
<evidence type="ECO:0000313" key="2">
    <source>
        <dbReference type="Proteomes" id="UP000094444"/>
    </source>
</evidence>
<name>A0A2P5ICM0_DIAHE</name>
<reference evidence="1" key="1">
    <citation type="submission" date="2017-09" db="EMBL/GenBank/DDBJ databases">
        <title>Polyketide synthases of a Diaporthe helianthi virulent isolate.</title>
        <authorList>
            <person name="Baroncelli R."/>
        </authorList>
    </citation>
    <scope>NUCLEOTIDE SEQUENCE [LARGE SCALE GENOMIC DNA]</scope>
    <source>
        <strain evidence="1">7/96</strain>
    </source>
</reference>